<accession>A0AAP8MD10</accession>
<dbReference type="RefSeq" id="WP_084198343.1">
    <property type="nucleotide sequence ID" value="NZ_BMYL01000003.1"/>
</dbReference>
<keyword evidence="4" id="KW-1185">Reference proteome</keyword>
<dbReference type="PRINTS" id="PR00080">
    <property type="entry name" value="SDRFAMILY"/>
</dbReference>
<name>A0AAP8MD10_9GAMM</name>
<evidence type="ECO:0000313" key="4">
    <source>
        <dbReference type="Proteomes" id="UP000235162"/>
    </source>
</evidence>
<dbReference type="SUPFAM" id="SSF51735">
    <property type="entry name" value="NAD(P)-binding Rossmann-fold domains"/>
    <property type="match status" value="1"/>
</dbReference>
<proteinExistence type="inferred from homology"/>
<dbReference type="EMBL" id="PKUR01000003">
    <property type="protein sequence ID" value="PLW85568.1"/>
    <property type="molecule type" value="Genomic_DNA"/>
</dbReference>
<organism evidence="3 4">
    <name type="scientific">Halioglobus japonicus</name>
    <dbReference type="NCBI Taxonomy" id="930805"/>
    <lineage>
        <taxon>Bacteria</taxon>
        <taxon>Pseudomonadati</taxon>
        <taxon>Pseudomonadota</taxon>
        <taxon>Gammaproteobacteria</taxon>
        <taxon>Cellvibrionales</taxon>
        <taxon>Halieaceae</taxon>
        <taxon>Halioglobus</taxon>
    </lineage>
</organism>
<dbReference type="AlphaFoldDB" id="A0AAP8MD10"/>
<evidence type="ECO:0000313" key="3">
    <source>
        <dbReference type="EMBL" id="PLW85568.1"/>
    </source>
</evidence>
<comment type="caution">
    <text evidence="3">The sequence shown here is derived from an EMBL/GenBank/DDBJ whole genome shotgun (WGS) entry which is preliminary data.</text>
</comment>
<dbReference type="KEGG" id="hja:BST95_04630"/>
<dbReference type="Proteomes" id="UP000235162">
    <property type="component" value="Unassembled WGS sequence"/>
</dbReference>
<dbReference type="Pfam" id="PF00106">
    <property type="entry name" value="adh_short"/>
    <property type="match status" value="1"/>
</dbReference>
<dbReference type="InterPro" id="IPR002347">
    <property type="entry name" value="SDR_fam"/>
</dbReference>
<gene>
    <name evidence="3" type="ORF">C0029_13190</name>
</gene>
<dbReference type="PRINTS" id="PR00081">
    <property type="entry name" value="GDHRDH"/>
</dbReference>
<dbReference type="NCBIfam" id="NF004846">
    <property type="entry name" value="PRK06197.1"/>
    <property type="match status" value="1"/>
</dbReference>
<dbReference type="InterPro" id="IPR036291">
    <property type="entry name" value="NAD(P)-bd_dom_sf"/>
</dbReference>
<keyword evidence="1" id="KW-0560">Oxidoreductase</keyword>
<dbReference type="PANTHER" id="PTHR43157">
    <property type="entry name" value="PHOSPHATIDYLINOSITOL-GLYCAN BIOSYNTHESIS CLASS F PROTEIN-RELATED"/>
    <property type="match status" value="1"/>
</dbReference>
<dbReference type="GO" id="GO:0016491">
    <property type="term" value="F:oxidoreductase activity"/>
    <property type="evidence" value="ECO:0007669"/>
    <property type="project" value="UniProtKB-KW"/>
</dbReference>
<reference evidence="3 4" key="1">
    <citation type="submission" date="2018-01" db="EMBL/GenBank/DDBJ databases">
        <title>The draft genome sequence of Halioglobus japonicus S1-36.</title>
        <authorList>
            <person name="Du Z.-J."/>
            <person name="Shi M.-J."/>
        </authorList>
    </citation>
    <scope>NUCLEOTIDE SEQUENCE [LARGE SCALE GENOMIC DNA]</scope>
    <source>
        <strain evidence="3 4">S1-36</strain>
    </source>
</reference>
<dbReference type="PANTHER" id="PTHR43157:SF31">
    <property type="entry name" value="PHOSPHATIDYLINOSITOL-GLYCAN BIOSYNTHESIS CLASS F PROTEIN"/>
    <property type="match status" value="1"/>
</dbReference>
<sequence length="305" mass="32144">MAKVRNWTPDRLPSLAGKRYLITGGNSGIGLEAAKIMAAAGADIVIACRNPDKAEEAASEIAAAGAGAVDTVALDLSSQASVRAAADEIRSRWDALDGLVNNAGIMQTPDTRTEDGFELQLGTNHLGHFLLAGLLFDLVEKAAGRITVVSSIAHKFGEMHFDDLMLEQRYDATKAYGQSKLANMLFAQELARKLAAAGSSVMANACHPGYSATNLQSTGPEGFLVGLYGVLNKVWAQSAYKGAIPTVLAVAGEEAENGGYYGPVKLMDSIGPVGTARIAGRGRDEQSAAELWQRSEALTDMSWTL</sequence>
<evidence type="ECO:0000256" key="2">
    <source>
        <dbReference type="RuleBase" id="RU000363"/>
    </source>
</evidence>
<evidence type="ECO:0000256" key="1">
    <source>
        <dbReference type="ARBA" id="ARBA00023002"/>
    </source>
</evidence>
<dbReference type="Gene3D" id="3.40.50.720">
    <property type="entry name" value="NAD(P)-binding Rossmann-like Domain"/>
    <property type="match status" value="1"/>
</dbReference>
<protein>
    <submittedName>
        <fullName evidence="3">KR domain-containing protein</fullName>
    </submittedName>
</protein>
<comment type="similarity">
    <text evidence="2">Belongs to the short-chain dehydrogenases/reductases (SDR) family.</text>
</comment>